<dbReference type="RefSeq" id="WP_101330944.1">
    <property type="nucleotide sequence ID" value="NZ_PJNH01000001.1"/>
</dbReference>
<dbReference type="EMBL" id="PJNH01000001">
    <property type="protein sequence ID" value="PKR79200.1"/>
    <property type="molecule type" value="Genomic_DNA"/>
</dbReference>
<evidence type="ECO:0000313" key="2">
    <source>
        <dbReference type="EMBL" id="PKR79200.1"/>
    </source>
</evidence>
<dbReference type="Proteomes" id="UP000243524">
    <property type="component" value="Unassembled WGS sequence"/>
</dbReference>
<feature type="transmembrane region" description="Helical" evidence="1">
    <location>
        <begin position="24"/>
        <end position="44"/>
    </location>
</feature>
<gene>
    <name evidence="2" type="ORF">CEY16_05505</name>
</gene>
<accession>A0A2I0QYL0</accession>
<reference evidence="2 3" key="1">
    <citation type="submission" date="2017-06" db="EMBL/GenBank/DDBJ databases">
        <title>the draft geome sequence of Illustriluteabacillus marina B3227.</title>
        <authorList>
            <person name="He R.-H."/>
            <person name="Du Z.-J."/>
        </authorList>
    </citation>
    <scope>NUCLEOTIDE SEQUENCE [LARGE SCALE GENOMIC DNA]</scope>
    <source>
        <strain evidence="2 3">B3227</strain>
    </source>
</reference>
<dbReference type="AlphaFoldDB" id="A0A2I0QYL0"/>
<keyword evidence="3" id="KW-1185">Reference proteome</keyword>
<organism evidence="2 3">
    <name type="scientific">Halalkalibacillus sediminis</name>
    <dbReference type="NCBI Taxonomy" id="2018042"/>
    <lineage>
        <taxon>Bacteria</taxon>
        <taxon>Bacillati</taxon>
        <taxon>Bacillota</taxon>
        <taxon>Bacilli</taxon>
        <taxon>Bacillales</taxon>
        <taxon>Bacillaceae</taxon>
        <taxon>Halalkalibacillus</taxon>
    </lineage>
</organism>
<comment type="caution">
    <text evidence="2">The sequence shown here is derived from an EMBL/GenBank/DDBJ whole genome shotgun (WGS) entry which is preliminary data.</text>
</comment>
<keyword evidence="1" id="KW-1133">Transmembrane helix</keyword>
<keyword evidence="1" id="KW-0472">Membrane</keyword>
<evidence type="ECO:0000256" key="1">
    <source>
        <dbReference type="SAM" id="Phobius"/>
    </source>
</evidence>
<protein>
    <submittedName>
        <fullName evidence="2">Uncharacterized protein</fullName>
    </submittedName>
</protein>
<proteinExistence type="predicted"/>
<name>A0A2I0QYL0_9BACI</name>
<sequence length="207" mass="24197">MIFLNLAQTEVNSNPANSASWIDWNALSISIPIIVVLITIFFSLRKEKRDRDYEYRAIVDLFQTSNIINFKERTHEVINLFNNKEIFLKVDKISEAVVVENITNNPVLNLEVFHKFWKNGARTEYKYRRKILKGKEIVLVPTRNETNADETRDDEIMTITYSSLSGQKYRATMKKSESTILRVKEDLIYKKLVGHKHDAKTSIKKLN</sequence>
<keyword evidence="1" id="KW-0812">Transmembrane</keyword>
<evidence type="ECO:0000313" key="3">
    <source>
        <dbReference type="Proteomes" id="UP000243524"/>
    </source>
</evidence>